<evidence type="ECO:0000313" key="3">
    <source>
        <dbReference type="Proteomes" id="UP000316747"/>
    </source>
</evidence>
<gene>
    <name evidence="2" type="ORF">FBY41_4664</name>
</gene>
<sequence>MTLTAGPRLVQRQLGRMLRSKVAGDDAPARAQRIWGAEGERWFTHDDPIWRVHADASMFPAGVASLLLQSLHPLAMAGVAGHSGYKSDPWGRLQRTSHYLATTTFGTIEHAEESIAMVRSIHERVRGRDAQGREYRASDPHLLTWVHLAEVDSFLRAHQTFGAEPLTADEADRYVEQTGIPAVRLGVIDPPTTVDGLRVALAAYRPELEATDAAREAARFLLLEPPLPFYARAGYSTLASGGVSLLPGWARSMLGIPLPRAASSLVARPLGHLGTAAVRWGMAGLAERRPSDTPERAAS</sequence>
<proteinExistence type="predicted"/>
<accession>A0A543H8E3</accession>
<dbReference type="OrthoDB" id="108890at2"/>
<dbReference type="InterPro" id="IPR018713">
    <property type="entry name" value="MPAB/Lcp_cat_dom"/>
</dbReference>
<dbReference type="RefSeq" id="WP_141847657.1">
    <property type="nucleotide sequence ID" value="NZ_VFPM01000006.1"/>
</dbReference>
<keyword evidence="3" id="KW-1185">Reference proteome</keyword>
<feature type="domain" description="ER-bound oxygenase mpaB/mpaB'/Rubber oxygenase catalytic" evidence="1">
    <location>
        <begin position="50"/>
        <end position="270"/>
    </location>
</feature>
<evidence type="ECO:0000259" key="1">
    <source>
        <dbReference type="Pfam" id="PF09995"/>
    </source>
</evidence>
<dbReference type="GO" id="GO:0016491">
    <property type="term" value="F:oxidoreductase activity"/>
    <property type="evidence" value="ECO:0007669"/>
    <property type="project" value="InterPro"/>
</dbReference>
<evidence type="ECO:0000313" key="2">
    <source>
        <dbReference type="EMBL" id="TQM54626.1"/>
    </source>
</evidence>
<protein>
    <submittedName>
        <fullName evidence="2">Uncharacterized protein (DUF2236 family)</fullName>
    </submittedName>
</protein>
<dbReference type="AlphaFoldDB" id="A0A543H8E3"/>
<organism evidence="2 3">
    <name type="scientific">Humibacillus xanthopallidus</name>
    <dbReference type="NCBI Taxonomy" id="412689"/>
    <lineage>
        <taxon>Bacteria</taxon>
        <taxon>Bacillati</taxon>
        <taxon>Actinomycetota</taxon>
        <taxon>Actinomycetes</taxon>
        <taxon>Micrococcales</taxon>
        <taxon>Intrasporangiaceae</taxon>
        <taxon>Humibacillus</taxon>
    </lineage>
</organism>
<dbReference type="EMBL" id="VFPM01000006">
    <property type="protein sequence ID" value="TQM54626.1"/>
    <property type="molecule type" value="Genomic_DNA"/>
</dbReference>
<reference evidence="2 3" key="1">
    <citation type="submission" date="2019-06" db="EMBL/GenBank/DDBJ databases">
        <title>Genome sequencing of plant associated microbes to promote plant fitness in Sorghum bicolor and Oryza sativa.</title>
        <authorList>
            <person name="Coleman-Derr D."/>
        </authorList>
    </citation>
    <scope>NUCLEOTIDE SEQUENCE [LARGE SCALE GENOMIC DNA]</scope>
    <source>
        <strain evidence="2 3">KV-663</strain>
    </source>
</reference>
<name>A0A543H8E3_9MICO</name>
<comment type="caution">
    <text evidence="2">The sequence shown here is derived from an EMBL/GenBank/DDBJ whole genome shotgun (WGS) entry which is preliminary data.</text>
</comment>
<dbReference type="Proteomes" id="UP000316747">
    <property type="component" value="Unassembled WGS sequence"/>
</dbReference>
<dbReference type="PANTHER" id="PTHR36151:SF3">
    <property type="entry name" value="ER-BOUND OXYGENASE MPAB_MPAB'_RUBBER OXYGENASE CATALYTIC DOMAIN-CONTAINING PROTEIN"/>
    <property type="match status" value="1"/>
</dbReference>
<dbReference type="Pfam" id="PF09995">
    <property type="entry name" value="MPAB_Lcp_cat"/>
    <property type="match status" value="1"/>
</dbReference>
<dbReference type="PANTHER" id="PTHR36151">
    <property type="entry name" value="BLR2777 PROTEIN"/>
    <property type="match status" value="1"/>
</dbReference>